<evidence type="ECO:0000313" key="15">
    <source>
        <dbReference type="Proteomes" id="UP001214638"/>
    </source>
</evidence>
<dbReference type="InterPro" id="IPR013099">
    <property type="entry name" value="K_chnl_dom"/>
</dbReference>
<organism evidence="14 15">
    <name type="scientific">Babesia duncani</name>
    <dbReference type="NCBI Taxonomy" id="323732"/>
    <lineage>
        <taxon>Eukaryota</taxon>
        <taxon>Sar</taxon>
        <taxon>Alveolata</taxon>
        <taxon>Apicomplexa</taxon>
        <taxon>Aconoidasida</taxon>
        <taxon>Piroplasmida</taxon>
        <taxon>Babesiidae</taxon>
        <taxon>Babesia</taxon>
    </lineage>
</organism>
<feature type="transmembrane region" description="Helical" evidence="11">
    <location>
        <begin position="237"/>
        <end position="254"/>
    </location>
</feature>
<dbReference type="PANTHER" id="PTHR10027:SF10">
    <property type="entry name" value="SLOWPOKE 2, ISOFORM D"/>
    <property type="match status" value="1"/>
</dbReference>
<keyword evidence="5" id="KW-0631">Potassium channel</keyword>
<gene>
    <name evidence="14" type="ORF">BdWA1_001383</name>
</gene>
<comment type="subcellular location">
    <subcellularLocation>
        <location evidence="1">Membrane</location>
        <topology evidence="1">Multi-pass membrane protein</topology>
    </subcellularLocation>
</comment>
<feature type="domain" description="Calcium-activated potassium channel BK alpha subunit" evidence="12">
    <location>
        <begin position="509"/>
        <end position="603"/>
    </location>
</feature>
<protein>
    <submittedName>
        <fullName evidence="14">Bifunctional Calcium-activated potassium channel BK</fullName>
    </submittedName>
</protein>
<evidence type="ECO:0000256" key="5">
    <source>
        <dbReference type="ARBA" id="ARBA00022826"/>
    </source>
</evidence>
<keyword evidence="9 11" id="KW-0472">Membrane</keyword>
<dbReference type="GO" id="GO:0005267">
    <property type="term" value="F:potassium channel activity"/>
    <property type="evidence" value="ECO:0007669"/>
    <property type="project" value="UniProtKB-KW"/>
</dbReference>
<keyword evidence="8" id="KW-0406">Ion transport</keyword>
<feature type="transmembrane region" description="Helical" evidence="11">
    <location>
        <begin position="266"/>
        <end position="286"/>
    </location>
</feature>
<sequence length="1029" mass="116884">MQISTHKSRLASKARIKSTVDIILVSIILSCLLVTVITASSEDTIWQELIPPICGFLGFIFTLYIVEFLRNCVITLRTTILIKRKQLARPLTFGPDETRNDVSPQSKSHLRSGSAIYTFTDRVSLWYKYLRLSLICMVQQSCMIVVLWDIIRLILWLCTLTYWRRDNIEDSWDFSKAPLILYQLHFLFMGASSAETFIYVLGSDDLKDVLFSTKFWATSLIMPPFTLVMKYTLLTDMSFFDIYWLLGFIIWIKLFKRKSFGIWRTVVGILLMAFGFAGCMYVLQGIHPHKTTSNPYFHAMYQYSEFFYFAFITFSTVGYGDIRPMTARARLISILFVSWMLIWVPLEVNNIIKIVSGKSEIVGYLSTWASCERFILLIGEVDPVQLSMFITKVYYSEERLKIVMVTSRETEEYSTQVDQAKLLGVTLCILNGEIGPDGNIKLLKIVKANHAHLIFLLSSFKSKDIRKMDMKTATRAISLKKNGNVGENVIVQFCSSLGPQISLQSFGNLVSLYRVKTAMIAKNITCPGIITLIINLSLHYNSYVPRNYGSESNTLPKGLYNHYLRGAAKRLYVHAIPEKYTGITFDLFCENLFKFSGMIALGIVGSEDNRKTYRINPLGENYIIADGDKAILIAGPTDSSDMHNDANSSDRNSSLFMQNPMFSIMLKNGLMTIKNQTSNVLQELQSFPTIEGEDHYANEDISMELTQHMQSTFPCPKSPEHNSMVVNSISDAVSGVFHNSLHPIIAIIGYSESVLPLLAYFEELGSFNVVIFGRQISVSININLFQRFKGFLALIDGDPMRRADVNRAELERACYFYVVPCSNPNDPEIESDQDLRTIVIYRHLKNTLRNTLNEKCSENSIFGNIFALVELHNSSNATYLDDSTWTSWNVFDEKLDLTMSYIQSHEYAMGQFISNEMFYSLTINSTLLDTNQAIYRILLDLTSIGDPSKKCQGVELITTADLCMNERRPTFAAAFNHLLKTQNAILIGIYRMGVNAMENCVICSPGPEFVIRNSDMAYIIRNENGVTIL</sequence>
<proteinExistence type="predicted"/>
<evidence type="ECO:0000256" key="9">
    <source>
        <dbReference type="ARBA" id="ARBA00023136"/>
    </source>
</evidence>
<dbReference type="SUPFAM" id="SSF81324">
    <property type="entry name" value="Voltage-gated potassium channels"/>
    <property type="match status" value="1"/>
</dbReference>
<evidence type="ECO:0000313" key="14">
    <source>
        <dbReference type="EMBL" id="KAK2198371.1"/>
    </source>
</evidence>
<evidence type="ECO:0000259" key="12">
    <source>
        <dbReference type="Pfam" id="PF03493"/>
    </source>
</evidence>
<comment type="caution">
    <text evidence="14">The sequence shown here is derived from an EMBL/GenBank/DDBJ whole genome shotgun (WGS) entry which is preliminary data.</text>
</comment>
<evidence type="ECO:0000259" key="13">
    <source>
        <dbReference type="Pfam" id="PF07885"/>
    </source>
</evidence>
<feature type="transmembrane region" description="Helical" evidence="11">
    <location>
        <begin position="306"/>
        <end position="322"/>
    </location>
</feature>
<dbReference type="Proteomes" id="UP001214638">
    <property type="component" value="Unassembled WGS sequence"/>
</dbReference>
<evidence type="ECO:0000256" key="8">
    <source>
        <dbReference type="ARBA" id="ARBA00023065"/>
    </source>
</evidence>
<feature type="transmembrane region" description="Helical" evidence="11">
    <location>
        <begin position="329"/>
        <end position="346"/>
    </location>
</feature>
<dbReference type="KEGG" id="bdw:94335681"/>
<keyword evidence="7 11" id="KW-1133">Transmembrane helix</keyword>
<feature type="transmembrane region" description="Helical" evidence="11">
    <location>
        <begin position="49"/>
        <end position="69"/>
    </location>
</feature>
<dbReference type="InterPro" id="IPR003929">
    <property type="entry name" value="K_chnl_BK_asu"/>
</dbReference>
<evidence type="ECO:0000256" key="11">
    <source>
        <dbReference type="SAM" id="Phobius"/>
    </source>
</evidence>
<dbReference type="EMBL" id="JALLKP010000001">
    <property type="protein sequence ID" value="KAK2198371.1"/>
    <property type="molecule type" value="Genomic_DNA"/>
</dbReference>
<evidence type="ECO:0000256" key="10">
    <source>
        <dbReference type="ARBA" id="ARBA00023303"/>
    </source>
</evidence>
<feature type="transmembrane region" description="Helical" evidence="11">
    <location>
        <begin position="20"/>
        <end position="37"/>
    </location>
</feature>
<accession>A0AAD9UQR3</accession>
<dbReference type="PANTHER" id="PTHR10027">
    <property type="entry name" value="CALCIUM-ACTIVATED POTASSIUM CHANNEL ALPHA CHAIN"/>
    <property type="match status" value="1"/>
</dbReference>
<dbReference type="GO" id="GO:0016020">
    <property type="term" value="C:membrane"/>
    <property type="evidence" value="ECO:0007669"/>
    <property type="project" value="UniProtKB-SubCell"/>
</dbReference>
<name>A0AAD9UQR3_9APIC</name>
<dbReference type="Gene3D" id="1.10.287.70">
    <property type="match status" value="1"/>
</dbReference>
<evidence type="ECO:0000256" key="1">
    <source>
        <dbReference type="ARBA" id="ARBA00004141"/>
    </source>
</evidence>
<dbReference type="AlphaFoldDB" id="A0AAD9UQR3"/>
<dbReference type="GeneID" id="94335681"/>
<keyword evidence="4 11" id="KW-0812">Transmembrane</keyword>
<feature type="transmembrane region" description="Helical" evidence="11">
    <location>
        <begin position="213"/>
        <end position="231"/>
    </location>
</feature>
<dbReference type="Pfam" id="PF03493">
    <property type="entry name" value="BK_channel_a"/>
    <property type="match status" value="1"/>
</dbReference>
<feature type="transmembrane region" description="Helical" evidence="11">
    <location>
        <begin position="182"/>
        <end position="201"/>
    </location>
</feature>
<evidence type="ECO:0000256" key="2">
    <source>
        <dbReference type="ARBA" id="ARBA00022448"/>
    </source>
</evidence>
<evidence type="ECO:0000256" key="3">
    <source>
        <dbReference type="ARBA" id="ARBA00022538"/>
    </source>
</evidence>
<dbReference type="RefSeq" id="XP_067805213.1">
    <property type="nucleotide sequence ID" value="XM_067946422.1"/>
</dbReference>
<keyword evidence="15" id="KW-1185">Reference proteome</keyword>
<reference evidence="14" key="1">
    <citation type="journal article" date="2023" name="Nat. Microbiol.">
        <title>Babesia duncani multi-omics identifies virulence factors and drug targets.</title>
        <authorList>
            <person name="Singh P."/>
            <person name="Lonardi S."/>
            <person name="Liang Q."/>
            <person name="Vydyam P."/>
            <person name="Khabirova E."/>
            <person name="Fang T."/>
            <person name="Gihaz S."/>
            <person name="Thekkiniath J."/>
            <person name="Munshi M."/>
            <person name="Abel S."/>
            <person name="Ciampossin L."/>
            <person name="Batugedara G."/>
            <person name="Gupta M."/>
            <person name="Lu X.M."/>
            <person name="Lenz T."/>
            <person name="Chakravarty S."/>
            <person name="Cornillot E."/>
            <person name="Hu Y."/>
            <person name="Ma W."/>
            <person name="Gonzalez L.M."/>
            <person name="Sanchez S."/>
            <person name="Estrada K."/>
            <person name="Sanchez-Flores A."/>
            <person name="Montero E."/>
            <person name="Harb O.S."/>
            <person name="Le Roch K.G."/>
            <person name="Mamoun C.B."/>
        </authorList>
    </citation>
    <scope>NUCLEOTIDE SEQUENCE</scope>
    <source>
        <strain evidence="14">WA1</strain>
    </source>
</reference>
<keyword evidence="2" id="KW-0813">Transport</keyword>
<keyword evidence="10 14" id="KW-0407">Ion channel</keyword>
<dbReference type="InterPro" id="IPR047871">
    <property type="entry name" value="K_chnl_Slo-like"/>
</dbReference>
<evidence type="ECO:0000256" key="6">
    <source>
        <dbReference type="ARBA" id="ARBA00022958"/>
    </source>
</evidence>
<evidence type="ECO:0000256" key="4">
    <source>
        <dbReference type="ARBA" id="ARBA00022692"/>
    </source>
</evidence>
<feature type="domain" description="Potassium channel" evidence="13">
    <location>
        <begin position="283"/>
        <end position="355"/>
    </location>
</feature>
<keyword evidence="6" id="KW-0630">Potassium</keyword>
<dbReference type="Pfam" id="PF07885">
    <property type="entry name" value="Ion_trans_2"/>
    <property type="match status" value="1"/>
</dbReference>
<keyword evidence="3" id="KW-0633">Potassium transport</keyword>
<evidence type="ECO:0000256" key="7">
    <source>
        <dbReference type="ARBA" id="ARBA00022989"/>
    </source>
</evidence>